<dbReference type="CDD" id="cd05920">
    <property type="entry name" value="23DHB-AMP_lg"/>
    <property type="match status" value="1"/>
</dbReference>
<dbReference type="InterPro" id="IPR050237">
    <property type="entry name" value="ATP-dep_AMP-bd_enzyme"/>
</dbReference>
<keyword evidence="1 4" id="KW-0436">Ligase</keyword>
<dbReference type="FunFam" id="2.30.38.10:FF:000003">
    <property type="entry name" value="Vibriobactin-specific 2,3-dihydroxybenzoate-AMP ligase"/>
    <property type="match status" value="1"/>
</dbReference>
<accession>A0A3M2KRU5</accession>
<dbReference type="InterPro" id="IPR042099">
    <property type="entry name" value="ANL_N_sf"/>
</dbReference>
<reference evidence="4 5" key="1">
    <citation type="submission" date="2018-10" db="EMBL/GenBank/DDBJ databases">
        <title>Isolation from cow dung.</title>
        <authorList>
            <person name="Ling L."/>
        </authorList>
    </citation>
    <scope>NUCLEOTIDE SEQUENCE [LARGE SCALE GENOMIC DNA]</scope>
    <source>
        <strain evidence="4 5">NEAU-LL90</strain>
    </source>
</reference>
<dbReference type="GO" id="GO:0016878">
    <property type="term" value="F:acid-thiol ligase activity"/>
    <property type="evidence" value="ECO:0007669"/>
    <property type="project" value="UniProtKB-ARBA"/>
</dbReference>
<protein>
    <submittedName>
        <fullName evidence="4">2,3-dihydroxybenzoate-AMP ligase</fullName>
    </submittedName>
</protein>
<proteinExistence type="predicted"/>
<dbReference type="Gene3D" id="3.30.300.30">
    <property type="match status" value="1"/>
</dbReference>
<dbReference type="InterPro" id="IPR025110">
    <property type="entry name" value="AMP-bd_C"/>
</dbReference>
<evidence type="ECO:0000256" key="1">
    <source>
        <dbReference type="ARBA" id="ARBA00022598"/>
    </source>
</evidence>
<dbReference type="SUPFAM" id="SSF56801">
    <property type="entry name" value="Acetyl-CoA synthetase-like"/>
    <property type="match status" value="1"/>
</dbReference>
<keyword evidence="5" id="KW-1185">Reference proteome</keyword>
<evidence type="ECO:0000259" key="3">
    <source>
        <dbReference type="Pfam" id="PF13193"/>
    </source>
</evidence>
<organism evidence="4 5">
    <name type="scientific">Nocardia stercoris</name>
    <dbReference type="NCBI Taxonomy" id="2483361"/>
    <lineage>
        <taxon>Bacteria</taxon>
        <taxon>Bacillati</taxon>
        <taxon>Actinomycetota</taxon>
        <taxon>Actinomycetes</taxon>
        <taxon>Mycobacteriales</taxon>
        <taxon>Nocardiaceae</taxon>
        <taxon>Nocardia</taxon>
    </lineage>
</organism>
<dbReference type="PANTHER" id="PTHR43767:SF1">
    <property type="entry name" value="NONRIBOSOMAL PEPTIDE SYNTHASE PES1 (EUROFUNG)-RELATED"/>
    <property type="match status" value="1"/>
</dbReference>
<comment type="caution">
    <text evidence="4">The sequence shown here is derived from an EMBL/GenBank/DDBJ whole genome shotgun (WGS) entry which is preliminary data.</text>
</comment>
<evidence type="ECO:0000259" key="2">
    <source>
        <dbReference type="Pfam" id="PF00501"/>
    </source>
</evidence>
<dbReference type="EMBL" id="RFFH01000024">
    <property type="protein sequence ID" value="RMI28199.1"/>
    <property type="molecule type" value="Genomic_DNA"/>
</dbReference>
<evidence type="ECO:0000313" key="4">
    <source>
        <dbReference type="EMBL" id="RMI28199.1"/>
    </source>
</evidence>
<dbReference type="InterPro" id="IPR000873">
    <property type="entry name" value="AMP-dep_synth/lig_dom"/>
</dbReference>
<dbReference type="Gene3D" id="3.40.50.12780">
    <property type="entry name" value="N-terminal domain of ligase-like"/>
    <property type="match status" value="1"/>
</dbReference>
<sequence length="535" mass="57227">MTPDQRRGFVEFPADVADSYRRSGYWVDRPLGELLREGAARWPDRPALLTDTGPRTYTEMDVAADRMAYGFLELGIMPGDRVVMQLPNVPEFSTVLFGLLRAGAVPVLALPAHRRSEIEHLAAVSGATAYLAADTFGGFDYRELATAVQAAVPTVRHVAILGEAGAFTDLRTLATDGGALPDIDPTDIAVLLVSGGTTGLPKLIPRTHADYRYNATASAAVCGFGPEDVYLATLPAAHNFPLTCPGILGALATGGAVAFVTDPSPDSAFGAIERHRVTVTAVVPPLARLWCAAVEWEPHDLSSLRLLQVGGARLTEPDARAVAPALGVRLQQVFGMAEGLINYTRLDDPDDIVCTTQGRPLSPADEVRIVDNEGKDVAPGAEGELLTRGPYTIRGYYRAPQYNAHAFTADGFYRTGDIVRRLTSGHLMVSGRIKDVVNRGGENISCDELEEHLSSHPAIQHAAVIGIPDAGLGEKVCAVLVVSGSMPTLADIRTFLSDRGLATYKLPDLLRRAEALPVTAVGKIDKKTLRSLLQR</sequence>
<dbReference type="Pfam" id="PF13193">
    <property type="entry name" value="AMP-binding_C"/>
    <property type="match status" value="1"/>
</dbReference>
<dbReference type="Proteomes" id="UP000279275">
    <property type="component" value="Unassembled WGS sequence"/>
</dbReference>
<feature type="domain" description="AMP-dependent synthetase/ligase" evidence="2">
    <location>
        <begin position="36"/>
        <end position="397"/>
    </location>
</feature>
<feature type="domain" description="AMP-binding enzyme C-terminal" evidence="3">
    <location>
        <begin position="448"/>
        <end position="523"/>
    </location>
</feature>
<dbReference type="Pfam" id="PF00501">
    <property type="entry name" value="AMP-binding"/>
    <property type="match status" value="1"/>
</dbReference>
<dbReference type="InterPro" id="IPR045851">
    <property type="entry name" value="AMP-bd_C_sf"/>
</dbReference>
<evidence type="ECO:0000313" key="5">
    <source>
        <dbReference type="Proteomes" id="UP000279275"/>
    </source>
</evidence>
<dbReference type="PANTHER" id="PTHR43767">
    <property type="entry name" value="LONG-CHAIN-FATTY-ACID--COA LIGASE"/>
    <property type="match status" value="1"/>
</dbReference>
<dbReference type="OrthoDB" id="9803968at2"/>
<dbReference type="RefSeq" id="WP_122191790.1">
    <property type="nucleotide sequence ID" value="NZ_RFFH01000024.1"/>
</dbReference>
<name>A0A3M2KRU5_9NOCA</name>
<gene>
    <name evidence="4" type="ORF">EBN03_31390</name>
</gene>
<dbReference type="AlphaFoldDB" id="A0A3M2KRU5"/>